<accession>A0A0E9QRM5</accession>
<feature type="transmembrane region" description="Helical" evidence="1">
    <location>
        <begin position="12"/>
        <end position="33"/>
    </location>
</feature>
<keyword evidence="1" id="KW-0472">Membrane</keyword>
<evidence type="ECO:0000256" key="1">
    <source>
        <dbReference type="SAM" id="Phobius"/>
    </source>
</evidence>
<protein>
    <submittedName>
        <fullName evidence="2">Uncharacterized protein</fullName>
    </submittedName>
</protein>
<keyword evidence="1" id="KW-0812">Transmembrane</keyword>
<name>A0A0E9QRM5_ANGAN</name>
<sequence length="34" mass="3929">MLECKHMSVMENCDCLSLLFWAVCFLCITGNILF</sequence>
<evidence type="ECO:0000313" key="2">
    <source>
        <dbReference type="EMBL" id="JAH19489.1"/>
    </source>
</evidence>
<reference evidence="2" key="2">
    <citation type="journal article" date="2015" name="Fish Shellfish Immunol.">
        <title>Early steps in the European eel (Anguilla anguilla)-Vibrio vulnificus interaction in the gills: Role of the RtxA13 toxin.</title>
        <authorList>
            <person name="Callol A."/>
            <person name="Pajuelo D."/>
            <person name="Ebbesson L."/>
            <person name="Teles M."/>
            <person name="MacKenzie S."/>
            <person name="Amaro C."/>
        </authorList>
    </citation>
    <scope>NUCLEOTIDE SEQUENCE</scope>
</reference>
<dbReference type="AlphaFoldDB" id="A0A0E9QRM5"/>
<proteinExistence type="predicted"/>
<keyword evidence="1" id="KW-1133">Transmembrane helix</keyword>
<dbReference type="EMBL" id="GBXM01089088">
    <property type="protein sequence ID" value="JAH19489.1"/>
    <property type="molecule type" value="Transcribed_RNA"/>
</dbReference>
<organism evidence="2">
    <name type="scientific">Anguilla anguilla</name>
    <name type="common">European freshwater eel</name>
    <name type="synonym">Muraena anguilla</name>
    <dbReference type="NCBI Taxonomy" id="7936"/>
    <lineage>
        <taxon>Eukaryota</taxon>
        <taxon>Metazoa</taxon>
        <taxon>Chordata</taxon>
        <taxon>Craniata</taxon>
        <taxon>Vertebrata</taxon>
        <taxon>Euteleostomi</taxon>
        <taxon>Actinopterygii</taxon>
        <taxon>Neopterygii</taxon>
        <taxon>Teleostei</taxon>
        <taxon>Anguilliformes</taxon>
        <taxon>Anguillidae</taxon>
        <taxon>Anguilla</taxon>
    </lineage>
</organism>
<reference evidence="2" key="1">
    <citation type="submission" date="2014-11" db="EMBL/GenBank/DDBJ databases">
        <authorList>
            <person name="Amaro Gonzalez C."/>
        </authorList>
    </citation>
    <scope>NUCLEOTIDE SEQUENCE</scope>
</reference>